<dbReference type="EMBL" id="ACGJ01000922">
    <property type="protein sequence ID" value="EET02007.1"/>
    <property type="molecule type" value="Genomic_DNA"/>
</dbReference>
<keyword evidence="2" id="KW-1133">Transmembrane helix</keyword>
<dbReference type="OrthoDB" id="10251957at2759"/>
<evidence type="ECO:0000256" key="1">
    <source>
        <dbReference type="SAM" id="MobiDB-lite"/>
    </source>
</evidence>
<reference evidence="3 4" key="1">
    <citation type="journal article" date="2009" name="PLoS Pathog.">
        <title>Draft genome sequencing of giardia intestinalis assemblage B isolate GS: is human giardiasis caused by two different species?</title>
        <authorList>
            <person name="Franzen O."/>
            <person name="Jerlstrom-Hultqvist J."/>
            <person name="Castro E."/>
            <person name="Sherwood E."/>
            <person name="Ankarklev J."/>
            <person name="Reiner D.S."/>
            <person name="Palm D."/>
            <person name="Andersson J.O."/>
            <person name="Andersson B."/>
            <person name="Svard S.G."/>
        </authorList>
    </citation>
    <scope>NUCLEOTIDE SEQUENCE [LARGE SCALE GENOMIC DNA]</scope>
    <source>
        <strain evidence="4">ATCC 50581 / GS clone H7</strain>
    </source>
</reference>
<proteinExistence type="predicted"/>
<name>C6LPP7_GIAIB</name>
<keyword evidence="2" id="KW-0812">Transmembrane</keyword>
<keyword evidence="2" id="KW-0472">Membrane</keyword>
<evidence type="ECO:0000313" key="4">
    <source>
        <dbReference type="Proteomes" id="UP000002488"/>
    </source>
</evidence>
<feature type="transmembrane region" description="Helical" evidence="2">
    <location>
        <begin position="79"/>
        <end position="100"/>
    </location>
</feature>
<sequence>MSKNVFLKKLADKVNYKADDNEVYEKRLALAQTLEEFGSLPMLVVSGFLQKSIGGMFFNGTLAFVGIVMAWVLPANVLFNILLFFSILTLLKIVFSVGAVDKAIDDMLKDVKNREIIYEKLLKSMAKHAVCTRTAFETLGAQNQLMFMIILTFFAFFIPLPVFTTIGLLLIALFPIYNIVSKQEAERFLASPPVSPRVRTNHPIRGGVPDSLVNSLRNDQAVSDGASQLVTSLIPPPPPPPPPPINLNE</sequence>
<dbReference type="VEuPathDB" id="GiardiaDB:GL50581_714"/>
<gene>
    <name evidence="3" type="ORF">GL50581_714</name>
</gene>
<dbReference type="Proteomes" id="UP000002488">
    <property type="component" value="Unassembled WGS sequence"/>
</dbReference>
<protein>
    <submittedName>
        <fullName evidence="3">Uncharacterized protein</fullName>
    </submittedName>
</protein>
<evidence type="ECO:0000256" key="2">
    <source>
        <dbReference type="SAM" id="Phobius"/>
    </source>
</evidence>
<feature type="transmembrane region" description="Helical" evidence="2">
    <location>
        <begin position="56"/>
        <end position="73"/>
    </location>
</feature>
<evidence type="ECO:0000313" key="3">
    <source>
        <dbReference type="EMBL" id="EET02007.1"/>
    </source>
</evidence>
<accession>C6LPP7</accession>
<feature type="compositionally biased region" description="Pro residues" evidence="1">
    <location>
        <begin position="234"/>
        <end position="249"/>
    </location>
</feature>
<comment type="caution">
    <text evidence="3">The sequence shown here is derived from an EMBL/GenBank/DDBJ whole genome shotgun (WGS) entry which is preliminary data.</text>
</comment>
<dbReference type="OMA" id="MAKHAVC"/>
<organism evidence="3 4">
    <name type="scientific">Giardia intestinalis (strain ATCC 50581 / GS clone H7)</name>
    <name type="common">Giardia lamblia</name>
    <dbReference type="NCBI Taxonomy" id="598745"/>
    <lineage>
        <taxon>Eukaryota</taxon>
        <taxon>Metamonada</taxon>
        <taxon>Diplomonadida</taxon>
        <taxon>Hexamitidae</taxon>
        <taxon>Giardiinae</taxon>
        <taxon>Giardia</taxon>
    </lineage>
</organism>
<dbReference type="AlphaFoldDB" id="C6LPP7"/>
<feature type="region of interest" description="Disordered" evidence="1">
    <location>
        <begin position="228"/>
        <end position="249"/>
    </location>
</feature>
<feature type="transmembrane region" description="Helical" evidence="2">
    <location>
        <begin position="145"/>
        <end position="177"/>
    </location>
</feature>